<dbReference type="RefSeq" id="WP_036821234.1">
    <property type="nucleotide sequence ID" value="NZ_AVBF01000040.1"/>
</dbReference>
<protein>
    <submittedName>
        <fullName evidence="2">Uncharacterized protein</fullName>
    </submittedName>
</protein>
<evidence type="ECO:0000313" key="3">
    <source>
        <dbReference type="Proteomes" id="UP000030147"/>
    </source>
</evidence>
<feature type="transmembrane region" description="Helical" evidence="1">
    <location>
        <begin position="12"/>
        <end position="30"/>
    </location>
</feature>
<gene>
    <name evidence="2" type="ORF">N782_14540</name>
</gene>
<comment type="caution">
    <text evidence="2">The sequence shown here is derived from an EMBL/GenBank/DDBJ whole genome shotgun (WGS) entry which is preliminary data.</text>
</comment>
<evidence type="ECO:0000313" key="2">
    <source>
        <dbReference type="EMBL" id="KGP72030.1"/>
    </source>
</evidence>
<dbReference type="OrthoDB" id="2970479at2"/>
<accession>A0A0A2TRZ1</accession>
<feature type="transmembrane region" description="Helical" evidence="1">
    <location>
        <begin position="84"/>
        <end position="103"/>
    </location>
</feature>
<keyword evidence="1" id="KW-0812">Transmembrane</keyword>
<keyword evidence="1" id="KW-0472">Membrane</keyword>
<dbReference type="AlphaFoldDB" id="A0A0A2TRZ1"/>
<dbReference type="Proteomes" id="UP000030147">
    <property type="component" value="Unassembled WGS sequence"/>
</dbReference>
<dbReference type="EMBL" id="AVBF01000040">
    <property type="protein sequence ID" value="KGP72030.1"/>
    <property type="molecule type" value="Genomic_DNA"/>
</dbReference>
<sequence length="153" mass="17848">MRTAWREHKSEILFAGVMFVVAILCIWFGLTDTMFAPFEAYILATLLFVTIPIVLKDIRKPQEDVKDREMRKWEYTREKGKVRYITENTLLYSVPFIAISFFLENEYTIGSFVGNAVAGVLGGILMGAIQWKRSQNEYLNWYYDEHEKGEALD</sequence>
<organism evidence="2 3">
    <name type="scientific">Pontibacillus yanchengensis Y32</name>
    <dbReference type="NCBI Taxonomy" id="1385514"/>
    <lineage>
        <taxon>Bacteria</taxon>
        <taxon>Bacillati</taxon>
        <taxon>Bacillota</taxon>
        <taxon>Bacilli</taxon>
        <taxon>Bacillales</taxon>
        <taxon>Bacillaceae</taxon>
        <taxon>Pontibacillus</taxon>
    </lineage>
</organism>
<name>A0A0A2TRZ1_9BACI</name>
<evidence type="ECO:0000256" key="1">
    <source>
        <dbReference type="SAM" id="Phobius"/>
    </source>
</evidence>
<keyword evidence="3" id="KW-1185">Reference proteome</keyword>
<reference evidence="2 3" key="1">
    <citation type="journal article" date="2015" name="Stand. Genomic Sci.">
        <title>High quality draft genome sequence of the moderately halophilic bacterium Pontibacillus yanchengensis Y32(T) and comparison among Pontibacillus genomes.</title>
        <authorList>
            <person name="Huang J."/>
            <person name="Qiao Z.X."/>
            <person name="Tang J.W."/>
            <person name="Wang G."/>
        </authorList>
    </citation>
    <scope>NUCLEOTIDE SEQUENCE [LARGE SCALE GENOMIC DNA]</scope>
    <source>
        <strain evidence="2 3">Y32</strain>
    </source>
</reference>
<feature type="transmembrane region" description="Helical" evidence="1">
    <location>
        <begin position="109"/>
        <end position="129"/>
    </location>
</feature>
<proteinExistence type="predicted"/>
<feature type="transmembrane region" description="Helical" evidence="1">
    <location>
        <begin position="36"/>
        <end position="55"/>
    </location>
</feature>
<keyword evidence="1" id="KW-1133">Transmembrane helix</keyword>